<organism evidence="2 4">
    <name type="scientific">Methylobacterium oxalidis</name>
    <dbReference type="NCBI Taxonomy" id="944322"/>
    <lineage>
        <taxon>Bacteria</taxon>
        <taxon>Pseudomonadati</taxon>
        <taxon>Pseudomonadota</taxon>
        <taxon>Alphaproteobacteria</taxon>
        <taxon>Hyphomicrobiales</taxon>
        <taxon>Methylobacteriaceae</taxon>
        <taxon>Methylobacterium</taxon>
    </lineage>
</organism>
<dbReference type="Proteomes" id="UP000321960">
    <property type="component" value="Unassembled WGS sequence"/>
</dbReference>
<reference evidence="3" key="1">
    <citation type="journal article" date="2014" name="Int. J. Syst. Evol. Microbiol.">
        <title>Complete genome of a new Firmicutes species belonging to the dominant human colonic microbiota ('Ruminococcus bicirculans') reveals two chromosomes and a selective capacity to utilize plant glucans.</title>
        <authorList>
            <consortium name="NISC Comparative Sequencing Program"/>
            <person name="Wegmann U."/>
            <person name="Louis P."/>
            <person name="Goesmann A."/>
            <person name="Henrissat B."/>
            <person name="Duncan S.H."/>
            <person name="Flint H.J."/>
        </authorList>
    </citation>
    <scope>NUCLEOTIDE SEQUENCE</scope>
    <source>
        <strain evidence="3">NBRC 107715</strain>
    </source>
</reference>
<reference evidence="5" key="2">
    <citation type="journal article" date="2019" name="Int. J. Syst. Evol. Microbiol.">
        <title>The Global Catalogue of Microorganisms (GCM) 10K type strain sequencing project: providing services to taxonomists for standard genome sequencing and annotation.</title>
        <authorList>
            <consortium name="The Broad Institute Genomics Platform"/>
            <consortium name="The Broad Institute Genome Sequencing Center for Infectious Disease"/>
            <person name="Wu L."/>
            <person name="Ma J."/>
        </authorList>
    </citation>
    <scope>NUCLEOTIDE SEQUENCE [LARGE SCALE GENOMIC DNA]</scope>
    <source>
        <strain evidence="5">NBRC 107715</strain>
    </source>
</reference>
<feature type="compositionally biased region" description="Gly residues" evidence="1">
    <location>
        <begin position="9"/>
        <end position="19"/>
    </location>
</feature>
<dbReference type="Proteomes" id="UP001156856">
    <property type="component" value="Unassembled WGS sequence"/>
</dbReference>
<dbReference type="EMBL" id="BJZU01000100">
    <property type="protein sequence ID" value="GEP06349.1"/>
    <property type="molecule type" value="Genomic_DNA"/>
</dbReference>
<dbReference type="AlphaFoldDB" id="A0A512J917"/>
<feature type="region of interest" description="Disordered" evidence="1">
    <location>
        <begin position="76"/>
        <end position="108"/>
    </location>
</feature>
<name>A0A512J917_9HYPH</name>
<evidence type="ECO:0000313" key="3">
    <source>
        <dbReference type="EMBL" id="GLS62458.1"/>
    </source>
</evidence>
<comment type="caution">
    <text evidence="2">The sequence shown here is derived from an EMBL/GenBank/DDBJ whole genome shotgun (WGS) entry which is preliminary data.</text>
</comment>
<dbReference type="EMBL" id="BSPK01000010">
    <property type="protein sequence ID" value="GLS62458.1"/>
    <property type="molecule type" value="Genomic_DNA"/>
</dbReference>
<sequence length="108" mass="11035">MSARAIGAGRVGKGKGGLSGAALVRSPAVRGRVRPVSNRLRNPCFYSGPAAGTTAGAAWAGCAAQARFRDQVTGRPLFSGPHLSPPGLRWQNALPPARTGGSGKRMGR</sequence>
<gene>
    <name evidence="3" type="ORF">GCM10007888_08390</name>
    <name evidence="2" type="ORF">MOX02_43870</name>
</gene>
<keyword evidence="5" id="KW-1185">Reference proteome</keyword>
<feature type="region of interest" description="Disordered" evidence="1">
    <location>
        <begin position="1"/>
        <end position="21"/>
    </location>
</feature>
<evidence type="ECO:0000313" key="2">
    <source>
        <dbReference type="EMBL" id="GEP06349.1"/>
    </source>
</evidence>
<protein>
    <submittedName>
        <fullName evidence="2">Uncharacterized protein</fullName>
    </submittedName>
</protein>
<accession>A0A512J917</accession>
<reference evidence="3" key="4">
    <citation type="submission" date="2023-01" db="EMBL/GenBank/DDBJ databases">
        <title>Draft genome sequence of Methylobacterium oxalidis strain NBRC 107715.</title>
        <authorList>
            <person name="Sun Q."/>
            <person name="Mori K."/>
        </authorList>
    </citation>
    <scope>NUCLEOTIDE SEQUENCE</scope>
    <source>
        <strain evidence="3">NBRC 107715</strain>
    </source>
</reference>
<evidence type="ECO:0000313" key="4">
    <source>
        <dbReference type="Proteomes" id="UP000321960"/>
    </source>
</evidence>
<evidence type="ECO:0000256" key="1">
    <source>
        <dbReference type="SAM" id="MobiDB-lite"/>
    </source>
</evidence>
<proteinExistence type="predicted"/>
<reference evidence="2 4" key="3">
    <citation type="submission" date="2019-07" db="EMBL/GenBank/DDBJ databases">
        <title>Whole genome shotgun sequence of Methylobacterium oxalidis NBRC 107715.</title>
        <authorList>
            <person name="Hosoyama A."/>
            <person name="Uohara A."/>
            <person name="Ohji S."/>
            <person name="Ichikawa N."/>
        </authorList>
    </citation>
    <scope>NUCLEOTIDE SEQUENCE [LARGE SCALE GENOMIC DNA]</scope>
    <source>
        <strain evidence="2 4">NBRC 107715</strain>
    </source>
</reference>
<evidence type="ECO:0000313" key="5">
    <source>
        <dbReference type="Proteomes" id="UP001156856"/>
    </source>
</evidence>